<feature type="region of interest" description="Disordered" evidence="1">
    <location>
        <begin position="383"/>
        <end position="403"/>
    </location>
</feature>
<proteinExistence type="predicted"/>
<evidence type="ECO:0008006" key="4">
    <source>
        <dbReference type="Google" id="ProtNLM"/>
    </source>
</evidence>
<organism evidence="2 3">
    <name type="scientific">Polarella glacialis</name>
    <name type="common">Dinoflagellate</name>
    <dbReference type="NCBI Taxonomy" id="89957"/>
    <lineage>
        <taxon>Eukaryota</taxon>
        <taxon>Sar</taxon>
        <taxon>Alveolata</taxon>
        <taxon>Dinophyceae</taxon>
        <taxon>Suessiales</taxon>
        <taxon>Suessiaceae</taxon>
        <taxon>Polarella</taxon>
    </lineage>
</organism>
<dbReference type="SUPFAM" id="SSF54928">
    <property type="entry name" value="RNA-binding domain, RBD"/>
    <property type="match status" value="1"/>
</dbReference>
<reference evidence="2" key="1">
    <citation type="submission" date="2021-02" db="EMBL/GenBank/DDBJ databases">
        <authorList>
            <person name="Dougan E. K."/>
            <person name="Rhodes N."/>
            <person name="Thang M."/>
            <person name="Chan C."/>
        </authorList>
    </citation>
    <scope>NUCLEOTIDE SEQUENCE</scope>
</reference>
<protein>
    <recommendedName>
        <fullName evidence="4">RRM domain-containing protein</fullName>
    </recommendedName>
</protein>
<dbReference type="GO" id="GO:0003676">
    <property type="term" value="F:nucleic acid binding"/>
    <property type="evidence" value="ECO:0007669"/>
    <property type="project" value="InterPro"/>
</dbReference>
<dbReference type="InterPro" id="IPR035979">
    <property type="entry name" value="RBD_domain_sf"/>
</dbReference>
<dbReference type="SUPFAM" id="SSF82199">
    <property type="entry name" value="SET domain"/>
    <property type="match status" value="1"/>
</dbReference>
<dbReference type="Gene3D" id="3.90.1410.10">
    <property type="entry name" value="set domain protein methyltransferase, domain 1"/>
    <property type="match status" value="1"/>
</dbReference>
<name>A0A813LL44_POLGL</name>
<accession>A0A813LL44</accession>
<dbReference type="PANTHER" id="PTHR13271">
    <property type="entry name" value="UNCHARACTERIZED PUTATIVE METHYLTRANSFERASE"/>
    <property type="match status" value="1"/>
</dbReference>
<comment type="caution">
    <text evidence="2">The sequence shown here is derived from an EMBL/GenBank/DDBJ whole genome shotgun (WGS) entry which is preliminary data.</text>
</comment>
<dbReference type="InterPro" id="IPR012677">
    <property type="entry name" value="Nucleotide-bd_a/b_plait_sf"/>
</dbReference>
<dbReference type="CDD" id="cd10527">
    <property type="entry name" value="SET_LSMT"/>
    <property type="match status" value="1"/>
</dbReference>
<evidence type="ECO:0000313" key="3">
    <source>
        <dbReference type="Proteomes" id="UP000626109"/>
    </source>
</evidence>
<evidence type="ECO:0000313" key="2">
    <source>
        <dbReference type="EMBL" id="CAE8732169.1"/>
    </source>
</evidence>
<dbReference type="InterPro" id="IPR046341">
    <property type="entry name" value="SET_dom_sf"/>
</dbReference>
<dbReference type="GO" id="GO:0016279">
    <property type="term" value="F:protein-lysine N-methyltransferase activity"/>
    <property type="evidence" value="ECO:0007669"/>
    <property type="project" value="TreeGrafter"/>
</dbReference>
<sequence>MLKGCVPAVSAIHSYLQGWRFDTLLRTEYVDAALSYIPLFWDDESLHELNGTDLLNVHVLDVHAAIETEYHKLVYLVSSIEKSVPIIEFKKWAMVVMSRGETVELPDLKSDNKSRTSAQLAIMPLIDLVDHHLPMPEMPLFADSDLAKFQELGSHTNITYDHDSAAVVLKAREQIPAMTAVTVGYGVRSNADYLLYHGFVMPPKWSDLTLCTQYTMVEMPLPEDFPAWKSRFLAHAYRFALPACPSRRSTPHVAVGAARFLVATEADVVDFEVKLQKVLLAVYRREPCVVGRSHCDLAWLISAVDMVGMPRLHVHLAQGTGLRYSPFHPSSCFFAKMGCWEAQKGFCPRKGKGKGCKWCEGAPDSAGKGKGGGVWQPQFQKSWGGSSWEGKGKGKGKGKTPAKGGLPAKLSFKALQAHFDQAGKSTWAEGGKGGNGTVCYTTEAEVYNAMTLLNGSVFEGHILQVDQWVKKPTKAQHKSAIAEDDELLRHDDAKNGFTINKRHAIIVRREEKQVLRSWCNIAVRMDTFLNTPLPKHYAHAPGNTYNNQ</sequence>
<gene>
    <name evidence="2" type="ORF">PGLA2088_LOCUS46283</name>
</gene>
<dbReference type="AlphaFoldDB" id="A0A813LL44"/>
<dbReference type="EMBL" id="CAJNNW010036121">
    <property type="protein sequence ID" value="CAE8732169.1"/>
    <property type="molecule type" value="Genomic_DNA"/>
</dbReference>
<dbReference type="Gene3D" id="3.30.70.330">
    <property type="match status" value="1"/>
</dbReference>
<dbReference type="InterPro" id="IPR050600">
    <property type="entry name" value="SETD3_SETD6_MTase"/>
</dbReference>
<dbReference type="Proteomes" id="UP000626109">
    <property type="component" value="Unassembled WGS sequence"/>
</dbReference>
<evidence type="ECO:0000256" key="1">
    <source>
        <dbReference type="SAM" id="MobiDB-lite"/>
    </source>
</evidence>